<sequence length="126" mass="14370">MNTKGNQIKAGLQQFCGTQTLYSIPLLQTRFTDGLKFLADKAECYWLITDVSVIAKSLMAKSYFVTVDFKRLSQEEQQAQQCEATITYGDGNGNVLETHRYGVTDFPLDELRLYFTDDTLMLPTEY</sequence>
<dbReference type="STRING" id="1150368.SAMN02927921_04112"/>
<name>A0A1K1RW40_9FLAO</name>
<protein>
    <recommendedName>
        <fullName evidence="1">DUF6876 domain-containing protein</fullName>
    </recommendedName>
</protein>
<evidence type="ECO:0000259" key="1">
    <source>
        <dbReference type="Pfam" id="PF21781"/>
    </source>
</evidence>
<organism evidence="2 3">
    <name type="scientific">Sinomicrobium oceani</name>
    <dbReference type="NCBI Taxonomy" id="1150368"/>
    <lineage>
        <taxon>Bacteria</taxon>
        <taxon>Pseudomonadati</taxon>
        <taxon>Bacteroidota</taxon>
        <taxon>Flavobacteriia</taxon>
        <taxon>Flavobacteriales</taxon>
        <taxon>Flavobacteriaceae</taxon>
        <taxon>Sinomicrobium</taxon>
    </lineage>
</organism>
<dbReference type="Proteomes" id="UP000182248">
    <property type="component" value="Unassembled WGS sequence"/>
</dbReference>
<keyword evidence="3" id="KW-1185">Reference proteome</keyword>
<feature type="domain" description="DUF6876" evidence="1">
    <location>
        <begin position="7"/>
        <end position="126"/>
    </location>
</feature>
<evidence type="ECO:0000313" key="3">
    <source>
        <dbReference type="Proteomes" id="UP000182248"/>
    </source>
</evidence>
<gene>
    <name evidence="2" type="ORF">SAMN02927921_04112</name>
</gene>
<dbReference type="EMBL" id="FPJE01000038">
    <property type="protein sequence ID" value="SFW76368.1"/>
    <property type="molecule type" value="Genomic_DNA"/>
</dbReference>
<reference evidence="2 3" key="1">
    <citation type="submission" date="2016-11" db="EMBL/GenBank/DDBJ databases">
        <authorList>
            <person name="Jaros S."/>
            <person name="Januszkiewicz K."/>
            <person name="Wedrychowicz H."/>
        </authorList>
    </citation>
    <scope>NUCLEOTIDE SEQUENCE [LARGE SCALE GENOMIC DNA]</scope>
    <source>
        <strain evidence="2 3">CGMCC 1.12145</strain>
    </source>
</reference>
<dbReference type="OrthoDB" id="1441652at2"/>
<dbReference type="RefSeq" id="WP_072319336.1">
    <property type="nucleotide sequence ID" value="NZ_FPJE01000038.1"/>
</dbReference>
<accession>A0A1K1RW40</accession>
<evidence type="ECO:0000313" key="2">
    <source>
        <dbReference type="EMBL" id="SFW76368.1"/>
    </source>
</evidence>
<dbReference type="Pfam" id="PF21781">
    <property type="entry name" value="DUF6876"/>
    <property type="match status" value="1"/>
</dbReference>
<proteinExistence type="predicted"/>
<dbReference type="InterPro" id="IPR049241">
    <property type="entry name" value="DUF6876"/>
</dbReference>
<dbReference type="AlphaFoldDB" id="A0A1K1RW40"/>